<reference evidence="3" key="1">
    <citation type="submission" date="2023-07" db="EMBL/GenBank/DDBJ databases">
        <authorList>
            <consortium name="AG Swart"/>
            <person name="Singh M."/>
            <person name="Singh A."/>
            <person name="Seah K."/>
            <person name="Emmerich C."/>
        </authorList>
    </citation>
    <scope>NUCLEOTIDE SEQUENCE</scope>
    <source>
        <strain evidence="3">DP1</strain>
    </source>
</reference>
<evidence type="ECO:0000313" key="4">
    <source>
        <dbReference type="Proteomes" id="UP001295684"/>
    </source>
</evidence>
<protein>
    <submittedName>
        <fullName evidence="3">Uncharacterized protein</fullName>
    </submittedName>
</protein>
<dbReference type="EMBL" id="CAMPGE010006053">
    <property type="protein sequence ID" value="CAI2364898.1"/>
    <property type="molecule type" value="Genomic_DNA"/>
</dbReference>
<keyword evidence="1" id="KW-0175">Coiled coil</keyword>
<sequence>MSYASDHLAWKQRVQKERMTSLSDKTKLINIFRASEAGAGFSTHNGRVKPAGFGGSGFNSTLKCIVKQGQDGNGPRYESASIDEYGRIIPDSTYHTTNEVNSSPIVKRSVSLMKLRSSAMSPGRGNVNKLMSKIDHQGLYSSPRFPKAKPFFDQAYAPKSTINSPSQSRNKSGRLRHPKQPTEEGKSITELPPLKKKRFNEEIPDEASFKSKTKLKSKKKFDQRRAATKAQLETLKQLKKGLYTGNGNNANVGHNPAAKMRAQEKTKTEALLPNPSKEASSNTQNISKKLLLKSIELMDEKEMGLLQSALNNVHENTVGGELSRENLNTLNQIDDQPGDYSEEETLNESELVDNVEELPPLADKLKSEYSKCSSKYASELKSQIEEERSERVRIQQEIDQLKGTLDQIQNGDN</sequence>
<organism evidence="3 4">
    <name type="scientific">Euplotes crassus</name>
    <dbReference type="NCBI Taxonomy" id="5936"/>
    <lineage>
        <taxon>Eukaryota</taxon>
        <taxon>Sar</taxon>
        <taxon>Alveolata</taxon>
        <taxon>Ciliophora</taxon>
        <taxon>Intramacronucleata</taxon>
        <taxon>Spirotrichea</taxon>
        <taxon>Hypotrichia</taxon>
        <taxon>Euplotida</taxon>
        <taxon>Euplotidae</taxon>
        <taxon>Moneuplotes</taxon>
    </lineage>
</organism>
<evidence type="ECO:0000313" key="3">
    <source>
        <dbReference type="EMBL" id="CAI2364898.1"/>
    </source>
</evidence>
<keyword evidence="4" id="KW-1185">Reference proteome</keyword>
<gene>
    <name evidence="3" type="ORF">ECRASSUSDP1_LOCUS6248</name>
</gene>
<evidence type="ECO:0000256" key="2">
    <source>
        <dbReference type="SAM" id="MobiDB-lite"/>
    </source>
</evidence>
<feature type="compositionally biased region" description="Polar residues" evidence="2">
    <location>
        <begin position="160"/>
        <end position="170"/>
    </location>
</feature>
<feature type="region of interest" description="Disordered" evidence="2">
    <location>
        <begin position="334"/>
        <end position="359"/>
    </location>
</feature>
<evidence type="ECO:0000256" key="1">
    <source>
        <dbReference type="SAM" id="Coils"/>
    </source>
</evidence>
<accession>A0AAD1UGN5</accession>
<feature type="coiled-coil region" evidence="1">
    <location>
        <begin position="377"/>
        <end position="411"/>
    </location>
</feature>
<comment type="caution">
    <text evidence="3">The sequence shown here is derived from an EMBL/GenBank/DDBJ whole genome shotgun (WGS) entry which is preliminary data.</text>
</comment>
<proteinExistence type="predicted"/>
<feature type="compositionally biased region" description="Acidic residues" evidence="2">
    <location>
        <begin position="336"/>
        <end position="356"/>
    </location>
</feature>
<dbReference type="Proteomes" id="UP001295684">
    <property type="component" value="Unassembled WGS sequence"/>
</dbReference>
<feature type="region of interest" description="Disordered" evidence="2">
    <location>
        <begin position="158"/>
        <end position="205"/>
    </location>
</feature>
<dbReference type="AlphaFoldDB" id="A0AAD1UGN5"/>
<name>A0AAD1UGN5_EUPCR</name>